<sequence length="154" mass="17526">MTTSVVPGFYRFFFTWFDPIVAIHAAYNDFVDQEWVMSSLVPKELRSEGVDRNYRFIFQQAGGGMLGIALLSGGLLRATNDLKVWRYIQAATLLVDLAFIYSAWDAFRVQDRLEPSSWRGEDWGTVVIIALVTSLRVAFLAGVRFKKTHTDKAH</sequence>
<dbReference type="PANTHER" id="PTHR37019:SF1">
    <property type="entry name" value="EXPERA DOMAIN-CONTAINING PROTEIN"/>
    <property type="match status" value="1"/>
</dbReference>
<gene>
    <name evidence="3" type="ORF">ALTATR162_LOCUS8569</name>
</gene>
<protein>
    <recommendedName>
        <fullName evidence="2">DUF7704 domain-containing protein</fullName>
    </recommendedName>
</protein>
<dbReference type="InterPro" id="IPR056121">
    <property type="entry name" value="DUF7704"/>
</dbReference>
<keyword evidence="1" id="KW-0472">Membrane</keyword>
<feature type="transmembrane region" description="Helical" evidence="1">
    <location>
        <begin position="84"/>
        <end position="103"/>
    </location>
</feature>
<accession>A0A8J2N8D2</accession>
<evidence type="ECO:0000256" key="1">
    <source>
        <dbReference type="SAM" id="Phobius"/>
    </source>
</evidence>
<proteinExistence type="predicted"/>
<evidence type="ECO:0000313" key="4">
    <source>
        <dbReference type="Proteomes" id="UP000676310"/>
    </source>
</evidence>
<feature type="transmembrane region" description="Helical" evidence="1">
    <location>
        <begin position="56"/>
        <end position="77"/>
    </location>
</feature>
<evidence type="ECO:0000259" key="2">
    <source>
        <dbReference type="Pfam" id="PF24803"/>
    </source>
</evidence>
<reference evidence="3" key="1">
    <citation type="submission" date="2021-05" db="EMBL/GenBank/DDBJ databases">
        <authorList>
            <person name="Stam R."/>
        </authorList>
    </citation>
    <scope>NUCLEOTIDE SEQUENCE</scope>
    <source>
        <strain evidence="3">CS162</strain>
    </source>
</reference>
<feature type="domain" description="DUF7704" evidence="2">
    <location>
        <begin position="4"/>
        <end position="143"/>
    </location>
</feature>
<dbReference type="EMBL" id="CAJRGZ010000023">
    <property type="protein sequence ID" value="CAG5178176.1"/>
    <property type="molecule type" value="Genomic_DNA"/>
</dbReference>
<dbReference type="PANTHER" id="PTHR37019">
    <property type="entry name" value="CHROMOSOME 1, WHOLE GENOME SHOTGUN SEQUENCE"/>
    <property type="match status" value="1"/>
</dbReference>
<keyword evidence="1" id="KW-1133">Transmembrane helix</keyword>
<dbReference type="GeneID" id="67020693"/>
<name>A0A8J2N8D2_9PLEO</name>
<keyword evidence="4" id="KW-1185">Reference proteome</keyword>
<evidence type="ECO:0000313" key="3">
    <source>
        <dbReference type="EMBL" id="CAG5178176.1"/>
    </source>
</evidence>
<keyword evidence="1" id="KW-0812">Transmembrane</keyword>
<dbReference type="OrthoDB" id="5313995at2759"/>
<feature type="transmembrane region" description="Helical" evidence="1">
    <location>
        <begin position="123"/>
        <end position="143"/>
    </location>
</feature>
<dbReference type="Pfam" id="PF24803">
    <property type="entry name" value="DUF7704"/>
    <property type="match status" value="1"/>
</dbReference>
<dbReference type="RefSeq" id="XP_043172137.1">
    <property type="nucleotide sequence ID" value="XM_043316202.1"/>
</dbReference>
<organism evidence="3 4">
    <name type="scientific">Alternaria atra</name>
    <dbReference type="NCBI Taxonomy" id="119953"/>
    <lineage>
        <taxon>Eukaryota</taxon>
        <taxon>Fungi</taxon>
        <taxon>Dikarya</taxon>
        <taxon>Ascomycota</taxon>
        <taxon>Pezizomycotina</taxon>
        <taxon>Dothideomycetes</taxon>
        <taxon>Pleosporomycetidae</taxon>
        <taxon>Pleosporales</taxon>
        <taxon>Pleosporineae</taxon>
        <taxon>Pleosporaceae</taxon>
        <taxon>Alternaria</taxon>
        <taxon>Alternaria sect. Ulocladioides</taxon>
    </lineage>
</organism>
<dbReference type="AlphaFoldDB" id="A0A8J2N8D2"/>
<dbReference type="Proteomes" id="UP000676310">
    <property type="component" value="Unassembled WGS sequence"/>
</dbReference>
<comment type="caution">
    <text evidence="3">The sequence shown here is derived from an EMBL/GenBank/DDBJ whole genome shotgun (WGS) entry which is preliminary data.</text>
</comment>